<dbReference type="SUPFAM" id="SSF109854">
    <property type="entry name" value="DinB/YfiT-like putative metalloenzymes"/>
    <property type="match status" value="1"/>
</dbReference>
<reference evidence="2" key="1">
    <citation type="submission" date="2016-12" db="EMBL/GenBank/DDBJ databases">
        <title>Comparative genomics of four Isosphaeraceae planctomycetes: a common pool of plasmids and glycoside hydrolase genes.</title>
        <authorList>
            <person name="Ivanova A."/>
        </authorList>
    </citation>
    <scope>NUCLEOTIDE SEQUENCE [LARGE SCALE GENOMIC DNA]</scope>
    <source>
        <strain evidence="2">PX4</strain>
    </source>
</reference>
<dbReference type="Gene3D" id="1.20.120.450">
    <property type="entry name" value="dinb family like domain"/>
    <property type="match status" value="1"/>
</dbReference>
<dbReference type="Proteomes" id="UP000186309">
    <property type="component" value="Chromosome"/>
</dbReference>
<gene>
    <name evidence="1" type="ORF">BSF38_00561</name>
</gene>
<organism evidence="1 2">
    <name type="scientific">Paludisphaera borealis</name>
    <dbReference type="NCBI Taxonomy" id="1387353"/>
    <lineage>
        <taxon>Bacteria</taxon>
        <taxon>Pseudomonadati</taxon>
        <taxon>Planctomycetota</taxon>
        <taxon>Planctomycetia</taxon>
        <taxon>Isosphaerales</taxon>
        <taxon>Isosphaeraceae</taxon>
        <taxon>Paludisphaera</taxon>
    </lineage>
</organism>
<keyword evidence="2" id="KW-1185">Reference proteome</keyword>
<dbReference type="InterPro" id="IPR011466">
    <property type="entry name" value="DUF1572"/>
</dbReference>
<evidence type="ECO:0008006" key="3">
    <source>
        <dbReference type="Google" id="ProtNLM"/>
    </source>
</evidence>
<dbReference type="AlphaFoldDB" id="A0A1U7CJR7"/>
<protein>
    <recommendedName>
        <fullName evidence="3">DinB-like domain-containing protein</fullName>
    </recommendedName>
</protein>
<dbReference type="STRING" id="1387353.BSF38_00561"/>
<accession>A0A1U7CJR7</accession>
<name>A0A1U7CJR7_9BACT</name>
<dbReference type="Pfam" id="PF07609">
    <property type="entry name" value="DUF1572"/>
    <property type="match status" value="1"/>
</dbReference>
<sequence length="182" mass="20317">MNETSDPTTLGEAFVSESRRQLAESVALIRHCLGQLDDDEVWRRPRDDMNSIANLLLHLAGNLRQRFQAVISGDPDDRNRFGEFTERSAIPKADLLGRFEDSAGKADAALAKLAPEQLVETRRYMLLAGSEEKSVLGIVIQALTHLNGHAQEILHLTRMQLGDRYAFRQPGGVPPEMRTNRG</sequence>
<dbReference type="RefSeq" id="WP_076343362.1">
    <property type="nucleotide sequence ID" value="NZ_CP019082.1"/>
</dbReference>
<evidence type="ECO:0000313" key="1">
    <source>
        <dbReference type="EMBL" id="APW59147.1"/>
    </source>
</evidence>
<evidence type="ECO:0000313" key="2">
    <source>
        <dbReference type="Proteomes" id="UP000186309"/>
    </source>
</evidence>
<dbReference type="KEGG" id="pbor:BSF38_00561"/>
<dbReference type="EMBL" id="CP019082">
    <property type="protein sequence ID" value="APW59147.1"/>
    <property type="molecule type" value="Genomic_DNA"/>
</dbReference>
<proteinExistence type="predicted"/>
<dbReference type="InterPro" id="IPR034660">
    <property type="entry name" value="DinB/YfiT-like"/>
</dbReference>